<comment type="caution">
    <text evidence="5">The sequence shown here is derived from an EMBL/GenBank/DDBJ whole genome shotgun (WGS) entry which is preliminary data.</text>
</comment>
<protein>
    <recommendedName>
        <fullName evidence="4">Kringle domain-containing protein</fullName>
    </recommendedName>
</protein>
<keyword evidence="2" id="KW-1015">Disulfide bond</keyword>
<dbReference type="Gene3D" id="2.40.20.10">
    <property type="entry name" value="Plasminogen Kringle 4"/>
    <property type="match status" value="2"/>
</dbReference>
<dbReference type="Proteomes" id="UP001209878">
    <property type="component" value="Unassembled WGS sequence"/>
</dbReference>
<feature type="domain" description="Kringle" evidence="4">
    <location>
        <begin position="38"/>
        <end position="113"/>
    </location>
</feature>
<dbReference type="SUPFAM" id="SSF57440">
    <property type="entry name" value="Kringle-like"/>
    <property type="match status" value="2"/>
</dbReference>
<dbReference type="GO" id="GO:0004175">
    <property type="term" value="F:endopeptidase activity"/>
    <property type="evidence" value="ECO:0007669"/>
    <property type="project" value="TreeGrafter"/>
</dbReference>
<comment type="caution">
    <text evidence="3">Lacks conserved residue(s) required for the propagation of feature annotation.</text>
</comment>
<dbReference type="GO" id="GO:0005102">
    <property type="term" value="F:signaling receptor binding"/>
    <property type="evidence" value="ECO:0007669"/>
    <property type="project" value="TreeGrafter"/>
</dbReference>
<dbReference type="InterPro" id="IPR038178">
    <property type="entry name" value="Kringle_sf"/>
</dbReference>
<accession>A0AAD9UL20</accession>
<dbReference type="SMART" id="SM00130">
    <property type="entry name" value="KR"/>
    <property type="match status" value="2"/>
</dbReference>
<keyword evidence="1 3" id="KW-0420">Kringle</keyword>
<name>A0AAD9UL20_RIDPI</name>
<dbReference type="GO" id="GO:0051898">
    <property type="term" value="P:negative regulation of phosphatidylinositol 3-kinase/protein kinase B signal transduction"/>
    <property type="evidence" value="ECO:0007669"/>
    <property type="project" value="TreeGrafter"/>
</dbReference>
<dbReference type="InterPro" id="IPR000001">
    <property type="entry name" value="Kringle"/>
</dbReference>
<evidence type="ECO:0000313" key="5">
    <source>
        <dbReference type="EMBL" id="KAK2193210.1"/>
    </source>
</evidence>
<evidence type="ECO:0000259" key="4">
    <source>
        <dbReference type="PROSITE" id="PS50070"/>
    </source>
</evidence>
<sequence>MCKRKQIPEIPNNLPAAVELFFTIQQSILGSNCLLTKDGQEFVGAVSFTETGRRCQYWSSHTIHHHWECPGEAVNDNYCTNSFVGKPGCFKSRPWCYTTDPKVRWEYCNIHMCTRGITGKVRECLLTPNGTEYRGHMSVTKSGRKCQKWSSHKPHKHMFCFGEAAAENFCSNSFVAKCESAC</sequence>
<dbReference type="GO" id="GO:0005615">
    <property type="term" value="C:extracellular space"/>
    <property type="evidence" value="ECO:0007669"/>
    <property type="project" value="TreeGrafter"/>
</dbReference>
<dbReference type="AlphaFoldDB" id="A0AAD9UL20"/>
<dbReference type="EMBL" id="JAODUO010000015">
    <property type="protein sequence ID" value="KAK2193210.1"/>
    <property type="molecule type" value="Genomic_DNA"/>
</dbReference>
<reference evidence="5" key="1">
    <citation type="journal article" date="2023" name="Mol. Biol. Evol.">
        <title>Third-Generation Sequencing Reveals the Adaptive Role of the Epigenome in Three Deep-Sea Polychaetes.</title>
        <authorList>
            <person name="Perez M."/>
            <person name="Aroh O."/>
            <person name="Sun Y."/>
            <person name="Lan Y."/>
            <person name="Juniper S.K."/>
            <person name="Young C.R."/>
            <person name="Angers B."/>
            <person name="Qian P.Y."/>
        </authorList>
    </citation>
    <scope>NUCLEOTIDE SEQUENCE</scope>
    <source>
        <strain evidence="5">R07B-5</strain>
    </source>
</reference>
<evidence type="ECO:0000256" key="3">
    <source>
        <dbReference type="PROSITE-ProRule" id="PRU00121"/>
    </source>
</evidence>
<dbReference type="PANTHER" id="PTHR24261:SF16">
    <property type="entry name" value="PHOSPHOINOSITIDE-3-KINASE-INTERACTING PROTEIN 1"/>
    <property type="match status" value="1"/>
</dbReference>
<dbReference type="InterPro" id="IPR013806">
    <property type="entry name" value="Kringle-like"/>
</dbReference>
<dbReference type="InterPro" id="IPR050759">
    <property type="entry name" value="Serine_protease_kringle"/>
</dbReference>
<proteinExistence type="predicted"/>
<evidence type="ECO:0000256" key="1">
    <source>
        <dbReference type="ARBA" id="ARBA00022572"/>
    </source>
</evidence>
<evidence type="ECO:0000313" key="6">
    <source>
        <dbReference type="Proteomes" id="UP001209878"/>
    </source>
</evidence>
<gene>
    <name evidence="5" type="ORF">NP493_16g00044</name>
</gene>
<dbReference type="CDD" id="cd00108">
    <property type="entry name" value="KR"/>
    <property type="match status" value="1"/>
</dbReference>
<dbReference type="Pfam" id="PF00051">
    <property type="entry name" value="Kringle"/>
    <property type="match status" value="2"/>
</dbReference>
<dbReference type="PANTHER" id="PTHR24261">
    <property type="entry name" value="PLASMINOGEN-RELATED"/>
    <property type="match status" value="1"/>
</dbReference>
<organism evidence="5 6">
    <name type="scientific">Ridgeia piscesae</name>
    <name type="common">Tubeworm</name>
    <dbReference type="NCBI Taxonomy" id="27915"/>
    <lineage>
        <taxon>Eukaryota</taxon>
        <taxon>Metazoa</taxon>
        <taxon>Spiralia</taxon>
        <taxon>Lophotrochozoa</taxon>
        <taxon>Annelida</taxon>
        <taxon>Polychaeta</taxon>
        <taxon>Sedentaria</taxon>
        <taxon>Canalipalpata</taxon>
        <taxon>Sabellida</taxon>
        <taxon>Siboglinidae</taxon>
        <taxon>Ridgeia</taxon>
    </lineage>
</organism>
<evidence type="ECO:0000256" key="2">
    <source>
        <dbReference type="ARBA" id="ARBA00023157"/>
    </source>
</evidence>
<feature type="domain" description="Kringle" evidence="4">
    <location>
        <begin position="129"/>
        <end position="182"/>
    </location>
</feature>
<dbReference type="PROSITE" id="PS50070">
    <property type="entry name" value="KRINGLE_2"/>
    <property type="match status" value="2"/>
</dbReference>
<keyword evidence="6" id="KW-1185">Reference proteome</keyword>